<evidence type="ECO:0000313" key="3">
    <source>
        <dbReference type="Proteomes" id="UP001239169"/>
    </source>
</evidence>
<dbReference type="InterPro" id="IPR006674">
    <property type="entry name" value="HD_domain"/>
</dbReference>
<accession>A0ABY8RAM6</accession>
<dbReference type="PANTHER" id="PTHR38659:SF1">
    <property type="entry name" value="METAL DEPENDENT PHOSPHOHYDROLASE"/>
    <property type="match status" value="1"/>
</dbReference>
<proteinExistence type="predicted"/>
<dbReference type="PANTHER" id="PTHR38659">
    <property type="entry name" value="METAL-DEPENDENT PHOSPHOHYDROLASE"/>
    <property type="match status" value="1"/>
</dbReference>
<reference evidence="2 3" key="1">
    <citation type="submission" date="2023-04" db="EMBL/GenBank/DDBJ databases">
        <title>Bacteria Genome Submission.</title>
        <authorList>
            <person name="Isaac P."/>
        </authorList>
    </citation>
    <scope>NUCLEOTIDE SEQUENCE [LARGE SCALE GENOMIC DNA]</scope>
    <source>
        <strain evidence="2 3">SampleS7P1</strain>
        <plasmid evidence="2 3">unnamed6</plasmid>
    </source>
</reference>
<protein>
    <submittedName>
        <fullName evidence="2">HD domain-containing protein</fullName>
    </submittedName>
</protein>
<sequence>MYERKSMDILAKNLKSEHLIKHSYAVEAVMRSLAKKLDPKNEEDWAIAGLLHDIDSDLLDCKNNPEDMKKHGILAIDILKQENIGNQDIHHAIMAHNNDNGTERISLMDKAIYAADPITGFITAITLVYPDKKISSVKVKSITKRMKELRFAAGANREAMKSIEELGIPFPEFAELSLNAMKDISDNLGL</sequence>
<dbReference type="NCBIfam" id="TIGR00277">
    <property type="entry name" value="HDIG"/>
    <property type="match status" value="1"/>
</dbReference>
<dbReference type="SUPFAM" id="SSF109604">
    <property type="entry name" value="HD-domain/PDEase-like"/>
    <property type="match status" value="1"/>
</dbReference>
<keyword evidence="3" id="KW-1185">Reference proteome</keyword>
<dbReference type="SMART" id="SM00471">
    <property type="entry name" value="HDc"/>
    <property type="match status" value="1"/>
</dbReference>
<name>A0ABY8RAM6_PARBF</name>
<dbReference type="Pfam" id="PF01966">
    <property type="entry name" value="HD"/>
    <property type="match status" value="1"/>
</dbReference>
<dbReference type="InterPro" id="IPR003607">
    <property type="entry name" value="HD/PDEase_dom"/>
</dbReference>
<dbReference type="CDD" id="cd00077">
    <property type="entry name" value="HDc"/>
    <property type="match status" value="1"/>
</dbReference>
<evidence type="ECO:0000259" key="1">
    <source>
        <dbReference type="SMART" id="SM00471"/>
    </source>
</evidence>
<dbReference type="Gene3D" id="1.10.3210.10">
    <property type="entry name" value="Hypothetical protein af1432"/>
    <property type="match status" value="1"/>
</dbReference>
<dbReference type="InterPro" id="IPR006675">
    <property type="entry name" value="HDIG_dom"/>
</dbReference>
<gene>
    <name evidence="2" type="ORF">QJS64_21700</name>
</gene>
<geneLocation type="plasmid" evidence="2 3">
    <name>unnamed6</name>
</geneLocation>
<dbReference type="Proteomes" id="UP001239169">
    <property type="component" value="Plasmid unnamed6"/>
</dbReference>
<keyword evidence="2" id="KW-0614">Plasmid</keyword>
<feature type="domain" description="HD/PDEase" evidence="1">
    <location>
        <begin position="15"/>
        <end position="130"/>
    </location>
</feature>
<organism evidence="2 3">
    <name type="scientific">Paraclostridium bifermentans</name>
    <name type="common">Clostridium bifermentans</name>
    <dbReference type="NCBI Taxonomy" id="1490"/>
    <lineage>
        <taxon>Bacteria</taxon>
        <taxon>Bacillati</taxon>
        <taxon>Bacillota</taxon>
        <taxon>Clostridia</taxon>
        <taxon>Peptostreptococcales</taxon>
        <taxon>Peptostreptococcaceae</taxon>
        <taxon>Paraclostridium</taxon>
    </lineage>
</organism>
<dbReference type="EMBL" id="CP124691">
    <property type="protein sequence ID" value="WGX77852.1"/>
    <property type="molecule type" value="Genomic_DNA"/>
</dbReference>
<evidence type="ECO:0000313" key="2">
    <source>
        <dbReference type="EMBL" id="WGX77852.1"/>
    </source>
</evidence>